<keyword evidence="2" id="KW-0808">Transferase</keyword>
<dbReference type="CDD" id="cd02440">
    <property type="entry name" value="AdoMet_MTases"/>
    <property type="match status" value="1"/>
</dbReference>
<dbReference type="InterPro" id="IPR029063">
    <property type="entry name" value="SAM-dependent_MTases_sf"/>
</dbReference>
<dbReference type="RefSeq" id="WP_205102201.1">
    <property type="nucleotide sequence ID" value="NZ_JACJJC010000005.1"/>
</dbReference>
<evidence type="ECO:0000313" key="2">
    <source>
        <dbReference type="EMBL" id="MBM6703726.1"/>
    </source>
</evidence>
<organism evidence="2 3">
    <name type="scientific">Sutterella massiliensis</name>
    <dbReference type="NCBI Taxonomy" id="1816689"/>
    <lineage>
        <taxon>Bacteria</taxon>
        <taxon>Pseudomonadati</taxon>
        <taxon>Pseudomonadota</taxon>
        <taxon>Betaproteobacteria</taxon>
        <taxon>Burkholderiales</taxon>
        <taxon>Sutterellaceae</taxon>
        <taxon>Sutterella</taxon>
    </lineage>
</organism>
<keyword evidence="3" id="KW-1185">Reference proteome</keyword>
<dbReference type="EMBL" id="JACJJC010000005">
    <property type="protein sequence ID" value="MBM6703726.1"/>
    <property type="molecule type" value="Genomic_DNA"/>
</dbReference>
<gene>
    <name evidence="2" type="ORF">H6A60_04385</name>
</gene>
<reference evidence="2 3" key="1">
    <citation type="journal article" date="2021" name="Sci. Rep.">
        <title>The distribution of antibiotic resistance genes in chicken gut microbiota commensals.</title>
        <authorList>
            <person name="Juricova H."/>
            <person name="Matiasovicova J."/>
            <person name="Kubasova T."/>
            <person name="Cejkova D."/>
            <person name="Rychlik I."/>
        </authorList>
    </citation>
    <scope>NUCLEOTIDE SEQUENCE [LARGE SCALE GENOMIC DNA]</scope>
    <source>
        <strain evidence="2 3">An829</strain>
    </source>
</reference>
<dbReference type="GO" id="GO:0032259">
    <property type="term" value="P:methylation"/>
    <property type="evidence" value="ECO:0007669"/>
    <property type="project" value="UniProtKB-KW"/>
</dbReference>
<proteinExistence type="predicted"/>
<evidence type="ECO:0000313" key="3">
    <source>
        <dbReference type="Proteomes" id="UP000715095"/>
    </source>
</evidence>
<keyword evidence="2" id="KW-0489">Methyltransferase</keyword>
<name>A0ABS2DQW3_9BURK</name>
<dbReference type="Pfam" id="PF08241">
    <property type="entry name" value="Methyltransf_11"/>
    <property type="match status" value="1"/>
</dbReference>
<feature type="domain" description="Methyltransferase type 11" evidence="1">
    <location>
        <begin position="71"/>
        <end position="169"/>
    </location>
</feature>
<dbReference type="InterPro" id="IPR013216">
    <property type="entry name" value="Methyltransf_11"/>
</dbReference>
<dbReference type="Gene3D" id="3.40.50.150">
    <property type="entry name" value="Vaccinia Virus protein VP39"/>
    <property type="match status" value="1"/>
</dbReference>
<dbReference type="Proteomes" id="UP000715095">
    <property type="component" value="Unassembled WGS sequence"/>
</dbReference>
<accession>A0ABS2DQW3</accession>
<evidence type="ECO:0000259" key="1">
    <source>
        <dbReference type="Pfam" id="PF08241"/>
    </source>
</evidence>
<protein>
    <submittedName>
        <fullName evidence="2">Class I SAM-dependent methyltransferase</fullName>
    </submittedName>
</protein>
<comment type="caution">
    <text evidence="2">The sequence shown here is derived from an EMBL/GenBank/DDBJ whole genome shotgun (WGS) entry which is preliminary data.</text>
</comment>
<dbReference type="InterPro" id="IPR050508">
    <property type="entry name" value="Methyltransf_Superfamily"/>
</dbReference>
<dbReference type="PANTHER" id="PTHR42912">
    <property type="entry name" value="METHYLTRANSFERASE"/>
    <property type="match status" value="1"/>
</dbReference>
<dbReference type="SUPFAM" id="SSF53335">
    <property type="entry name" value="S-adenosyl-L-methionine-dependent methyltransferases"/>
    <property type="match status" value="1"/>
</dbReference>
<sequence length="269" mass="29957">MEIPHDMSESETAAQPILPRIRRYWDGRAEGFRETRAFEFAGPLKVRWLAEIEPAYRAIAAKRNTGRLDVLDIGTGTGFLALLAATLGARAVGVDLSEEMIAAAKRTAEELSLADKTQFYVMNAQALDAFEDAQFDLIVSRNLVWTLPDPKAAYREWLRLLRPGGKLLVFDADYGAVSFTNLTAELEADGIENAHEGIGETRLNECDEIKATLSISRERRPAWDKATLEALGFAAVDADETLSRRIYLEQDEAWNPVPMFVVRAEKPAL</sequence>
<dbReference type="GO" id="GO:0008168">
    <property type="term" value="F:methyltransferase activity"/>
    <property type="evidence" value="ECO:0007669"/>
    <property type="project" value="UniProtKB-KW"/>
</dbReference>